<sequence>MPKNQNGADMSNGIAVVGSVVGQPLAKCARQPGSAGNELVPPVDFVLEFSGDATDIAPSPDLVLEGTEPAGDTGPTGDFDQNTEKGFEGADVPPNLPIADDVIPVAPVSRSSGKPSSVVMEGKEGLQSQSGQNTFYQAASVPAEIDSSSTPDGMIPDRMVVFPGDVDKVNKAVTPAAHGLSHVPARNAPEPEKATFDAALSDQSALKPSARGKQGLIPTILAGSAGDSTGNPVQKIVTNSVVGEPIPATATQSKPGLLAQPADQDSVSKPPSLEPERERPKVNVEAVSGQLSVDELDRIQKRSTQPQTVVGPTSPTLKISGNSGLLNLKTEFKPEFSGPSDPAVKVQLVTTSKERQVSDVALPVLTNPVQDKPVSSALPLEAKISVLGPDTTIQPEKEIVPELRGHDALQGGFARAYVSYHADAQWRAGLPVQNVVRQILDVVPRLADGGIEITLRPEELGRLRLSLTHVDGASVLNLVADRPETLELVRRNITLLSDAFAAQGFAKLEVAIGGDRGPSARDNDQSAIHADQRLECESEAHDVSPREVARSKPDSLDIRL</sequence>
<organism evidence="3 4">
    <name type="scientific">Lutimaribacter saemankumensis</name>
    <dbReference type="NCBI Taxonomy" id="490829"/>
    <lineage>
        <taxon>Bacteria</taxon>
        <taxon>Pseudomonadati</taxon>
        <taxon>Pseudomonadota</taxon>
        <taxon>Alphaproteobacteria</taxon>
        <taxon>Rhodobacterales</taxon>
        <taxon>Roseobacteraceae</taxon>
        <taxon>Lutimaribacter</taxon>
    </lineage>
</organism>
<dbReference type="InterPro" id="IPR021136">
    <property type="entry name" value="Flagellar_hook_control-like_C"/>
</dbReference>
<feature type="region of interest" description="Disordered" evidence="1">
    <location>
        <begin position="537"/>
        <end position="560"/>
    </location>
</feature>
<dbReference type="Pfam" id="PF02120">
    <property type="entry name" value="Flg_hook"/>
    <property type="match status" value="1"/>
</dbReference>
<dbReference type="CDD" id="cd17470">
    <property type="entry name" value="T3SS_Flik_C"/>
    <property type="match status" value="1"/>
</dbReference>
<dbReference type="STRING" id="490829.SAMN05421850_105139"/>
<dbReference type="InterPro" id="IPR038610">
    <property type="entry name" value="FliK-like_C_sf"/>
</dbReference>
<evidence type="ECO:0000313" key="3">
    <source>
        <dbReference type="EMBL" id="SDI77432.1"/>
    </source>
</evidence>
<evidence type="ECO:0000259" key="2">
    <source>
        <dbReference type="Pfam" id="PF02120"/>
    </source>
</evidence>
<dbReference type="AlphaFoldDB" id="A0A1G8NB87"/>
<evidence type="ECO:0000313" key="4">
    <source>
        <dbReference type="Proteomes" id="UP000199340"/>
    </source>
</evidence>
<reference evidence="3 4" key="1">
    <citation type="submission" date="2016-10" db="EMBL/GenBank/DDBJ databases">
        <authorList>
            <person name="de Groot N.N."/>
        </authorList>
    </citation>
    <scope>NUCLEOTIDE SEQUENCE [LARGE SCALE GENOMIC DNA]</scope>
    <source>
        <strain evidence="3 4">DSM 28010</strain>
    </source>
</reference>
<evidence type="ECO:0000256" key="1">
    <source>
        <dbReference type="SAM" id="MobiDB-lite"/>
    </source>
</evidence>
<proteinExistence type="predicted"/>
<gene>
    <name evidence="3" type="ORF">SAMN05421850_105139</name>
</gene>
<dbReference type="Proteomes" id="UP000199340">
    <property type="component" value="Unassembled WGS sequence"/>
</dbReference>
<feature type="region of interest" description="Disordered" evidence="1">
    <location>
        <begin position="57"/>
        <end position="100"/>
    </location>
</feature>
<name>A0A1G8NB87_9RHOB</name>
<feature type="domain" description="Flagellar hook-length control protein-like C-terminal" evidence="2">
    <location>
        <begin position="451"/>
        <end position="512"/>
    </location>
</feature>
<keyword evidence="4" id="KW-1185">Reference proteome</keyword>
<dbReference type="EMBL" id="FNEB01000005">
    <property type="protein sequence ID" value="SDI77432.1"/>
    <property type="molecule type" value="Genomic_DNA"/>
</dbReference>
<protein>
    <submittedName>
        <fullName evidence="3">Hook-length control protein FliK</fullName>
    </submittedName>
</protein>
<accession>A0A1G8NB87</accession>
<feature type="region of interest" description="Disordered" evidence="1">
    <location>
        <begin position="240"/>
        <end position="283"/>
    </location>
</feature>
<dbReference type="Gene3D" id="3.30.750.140">
    <property type="match status" value="1"/>
</dbReference>